<dbReference type="PROSITE" id="PS50011">
    <property type="entry name" value="PROTEIN_KINASE_DOM"/>
    <property type="match status" value="1"/>
</dbReference>
<dbReference type="InterPro" id="IPR017441">
    <property type="entry name" value="Protein_kinase_ATP_BS"/>
</dbReference>
<reference evidence="6" key="1">
    <citation type="submission" date="2023-10" db="EMBL/GenBank/DDBJ databases">
        <authorList>
            <person name="Chen Y."/>
            <person name="Shah S."/>
            <person name="Dougan E. K."/>
            <person name="Thang M."/>
            <person name="Chan C."/>
        </authorList>
    </citation>
    <scope>NUCLEOTIDE SEQUENCE [LARGE SCALE GENOMIC DNA]</scope>
</reference>
<feature type="binding site" evidence="3">
    <location>
        <position position="114"/>
    </location>
    <ligand>
        <name>ATP</name>
        <dbReference type="ChEBI" id="CHEBI:30616"/>
    </ligand>
</feature>
<dbReference type="SUPFAM" id="SSF56112">
    <property type="entry name" value="Protein kinase-like (PK-like)"/>
    <property type="match status" value="1"/>
</dbReference>
<dbReference type="InterPro" id="IPR000719">
    <property type="entry name" value="Prot_kinase_dom"/>
</dbReference>
<accession>A0ABN9TSF3</accession>
<dbReference type="PANTHER" id="PTHR24347">
    <property type="entry name" value="SERINE/THREONINE-PROTEIN KINASE"/>
    <property type="match status" value="1"/>
</dbReference>
<dbReference type="EMBL" id="CAUYUJ010015005">
    <property type="protein sequence ID" value="CAK0848747.1"/>
    <property type="molecule type" value="Genomic_DNA"/>
</dbReference>
<protein>
    <recommendedName>
        <fullName evidence="5">Protein kinase domain-containing protein</fullName>
    </recommendedName>
</protein>
<feature type="domain" description="Protein kinase" evidence="5">
    <location>
        <begin position="85"/>
        <end position="313"/>
    </location>
</feature>
<proteinExistence type="inferred from homology"/>
<gene>
    <name evidence="6" type="ORF">PCOR1329_LOCUS41623</name>
</gene>
<keyword evidence="7" id="KW-1185">Reference proteome</keyword>
<evidence type="ECO:0000313" key="7">
    <source>
        <dbReference type="Proteomes" id="UP001189429"/>
    </source>
</evidence>
<dbReference type="InterPro" id="IPR011009">
    <property type="entry name" value="Kinase-like_dom_sf"/>
</dbReference>
<comment type="similarity">
    <text evidence="4">Belongs to the protein kinase superfamily.</text>
</comment>
<keyword evidence="4" id="KW-0808">Transferase</keyword>
<keyword evidence="4" id="KW-0723">Serine/threonine-protein kinase</keyword>
<sequence length="313" mass="35062">MPRFVVGSDVCIRATGCVGKVVLENGHACKVCGRWFLVDELEVMSPGTADNRYTSLSFADARPGKTVVCRSWLLEQSRGHPKDHYELLQELGRGAFGVVHLVRPLNGAANLVCKVVDKRHACGDGMTDDAIKSFQDEIQLLRDLDHPNVNRLVEHYEDYKNLYMILGYASGGDLVELICWADFDVSESFLANVFRQVLEATAYCHGKHIIHKDLKPDNIMFLTKDYEHPHVVVIDFGAAELYNKRTNRFAGTPGYIAPEVWQAVVSSGQFGPKCDIYSIGAMLFYCLSEAELPWFQADTSGDLQKHAKRSLFL</sequence>
<keyword evidence="4" id="KW-0418">Kinase</keyword>
<dbReference type="SMART" id="SM00220">
    <property type="entry name" value="S_TKc"/>
    <property type="match status" value="1"/>
</dbReference>
<evidence type="ECO:0000313" key="6">
    <source>
        <dbReference type="EMBL" id="CAK0848747.1"/>
    </source>
</evidence>
<comment type="caution">
    <text evidence="6">The sequence shown here is derived from an EMBL/GenBank/DDBJ whole genome shotgun (WGS) entry which is preliminary data.</text>
</comment>
<evidence type="ECO:0000256" key="4">
    <source>
        <dbReference type="RuleBase" id="RU000304"/>
    </source>
</evidence>
<evidence type="ECO:0000256" key="2">
    <source>
        <dbReference type="ARBA" id="ARBA00022840"/>
    </source>
</evidence>
<evidence type="ECO:0000256" key="3">
    <source>
        <dbReference type="PROSITE-ProRule" id="PRU10141"/>
    </source>
</evidence>
<dbReference type="Proteomes" id="UP001189429">
    <property type="component" value="Unassembled WGS sequence"/>
</dbReference>
<organism evidence="6 7">
    <name type="scientific">Prorocentrum cordatum</name>
    <dbReference type="NCBI Taxonomy" id="2364126"/>
    <lineage>
        <taxon>Eukaryota</taxon>
        <taxon>Sar</taxon>
        <taxon>Alveolata</taxon>
        <taxon>Dinophyceae</taxon>
        <taxon>Prorocentrales</taxon>
        <taxon>Prorocentraceae</taxon>
        <taxon>Prorocentrum</taxon>
    </lineage>
</organism>
<dbReference type="InterPro" id="IPR008271">
    <property type="entry name" value="Ser/Thr_kinase_AS"/>
</dbReference>
<keyword evidence="1 3" id="KW-0547">Nucleotide-binding</keyword>
<evidence type="ECO:0000256" key="1">
    <source>
        <dbReference type="ARBA" id="ARBA00022741"/>
    </source>
</evidence>
<dbReference type="Gene3D" id="1.10.510.10">
    <property type="entry name" value="Transferase(Phosphotransferase) domain 1"/>
    <property type="match status" value="1"/>
</dbReference>
<dbReference type="PROSITE" id="PS00107">
    <property type="entry name" value="PROTEIN_KINASE_ATP"/>
    <property type="match status" value="1"/>
</dbReference>
<keyword evidence="2 3" id="KW-0067">ATP-binding</keyword>
<evidence type="ECO:0000259" key="5">
    <source>
        <dbReference type="PROSITE" id="PS50011"/>
    </source>
</evidence>
<dbReference type="Pfam" id="PF00069">
    <property type="entry name" value="Pkinase"/>
    <property type="match status" value="1"/>
</dbReference>
<dbReference type="PROSITE" id="PS00108">
    <property type="entry name" value="PROTEIN_KINASE_ST"/>
    <property type="match status" value="1"/>
</dbReference>
<name>A0ABN9TSF3_9DINO</name>